<dbReference type="Gene3D" id="3.40.50.1820">
    <property type="entry name" value="alpha/beta hydrolase"/>
    <property type="match status" value="1"/>
</dbReference>
<protein>
    <submittedName>
        <fullName evidence="2">Alpha/beta hydrolase</fullName>
    </submittedName>
</protein>
<proteinExistence type="predicted"/>
<name>A0ABS1F5Y9_9PROT</name>
<dbReference type="InterPro" id="IPR010520">
    <property type="entry name" value="FrsA-like"/>
</dbReference>
<keyword evidence="1 2" id="KW-0378">Hydrolase</keyword>
<gene>
    <name evidence="2" type="ORF">JHL17_15530</name>
</gene>
<dbReference type="PANTHER" id="PTHR22946">
    <property type="entry name" value="DIENELACTONE HYDROLASE DOMAIN-CONTAINING PROTEIN-RELATED"/>
    <property type="match status" value="1"/>
</dbReference>
<evidence type="ECO:0000313" key="2">
    <source>
        <dbReference type="EMBL" id="MBK1838829.1"/>
    </source>
</evidence>
<dbReference type="EMBL" id="JAENHM010000046">
    <property type="protein sequence ID" value="MBK1838829.1"/>
    <property type="molecule type" value="Genomic_DNA"/>
</dbReference>
<dbReference type="RefSeq" id="WP_200194436.1">
    <property type="nucleotide sequence ID" value="NZ_JAENHM010000046.1"/>
</dbReference>
<dbReference type="Gene3D" id="1.20.1440.110">
    <property type="entry name" value="acylaminoacyl peptidase"/>
    <property type="match status" value="1"/>
</dbReference>
<keyword evidence="3" id="KW-1185">Reference proteome</keyword>
<reference evidence="3" key="1">
    <citation type="submission" date="2021-01" db="EMBL/GenBank/DDBJ databases">
        <title>Genome public.</title>
        <authorList>
            <person name="Liu C."/>
            <person name="Sun Q."/>
        </authorList>
    </citation>
    <scope>NUCLEOTIDE SEQUENCE [LARGE SCALE GENOMIC DNA]</scope>
    <source>
        <strain evidence="3">YIM B02556</strain>
    </source>
</reference>
<accession>A0ABS1F5Y9</accession>
<dbReference type="Proteomes" id="UP000652760">
    <property type="component" value="Unassembled WGS sequence"/>
</dbReference>
<dbReference type="InterPro" id="IPR029058">
    <property type="entry name" value="AB_hydrolase_fold"/>
</dbReference>
<dbReference type="InterPro" id="IPR050261">
    <property type="entry name" value="FrsA_esterase"/>
</dbReference>
<organism evidence="2 3">
    <name type="scientific">Azospirillum endophyticum</name>
    <dbReference type="NCBI Taxonomy" id="2800326"/>
    <lineage>
        <taxon>Bacteria</taxon>
        <taxon>Pseudomonadati</taxon>
        <taxon>Pseudomonadota</taxon>
        <taxon>Alphaproteobacteria</taxon>
        <taxon>Rhodospirillales</taxon>
        <taxon>Azospirillaceae</taxon>
        <taxon>Azospirillum</taxon>
    </lineage>
</organism>
<sequence length="376" mass="40217">MTISYIQREMGAPPMPPEAVGDEDRKALAAATRALPLQRLVGNGMDYADAVALHRMADAGIPWITATTFLGEANLTRARRAESAGSGRSARDHYRHAAACFRFGQSTLYFDDAEKKALYSRALDAFAEGARLDDPVTEKIGLQVGGATVGGWLMRPAGTTAGPVVMIFGGADGWREEYHSGARYLVERGIGAFLVDGLGQGETRILGNHHLAAPPEETFAGVADALVSRSFATSVGIWGNSLGGNFAARTASIHGGIAACCVNGGAAEPIEVLDRFPKFIDRICAMMGQRDHEPARALMTALAIDRGCRAIRCPLLVIHGGQDPIFGVPNALSIYEKASSPDKTAVVWDDGDHCIYNHSHEKHSLIADWFVKRMSA</sequence>
<dbReference type="Pfam" id="PF06500">
    <property type="entry name" value="FrsA-like"/>
    <property type="match status" value="1"/>
</dbReference>
<comment type="caution">
    <text evidence="2">The sequence shown here is derived from an EMBL/GenBank/DDBJ whole genome shotgun (WGS) entry which is preliminary data.</text>
</comment>
<dbReference type="GO" id="GO:0016787">
    <property type="term" value="F:hydrolase activity"/>
    <property type="evidence" value="ECO:0007669"/>
    <property type="project" value="UniProtKB-KW"/>
</dbReference>
<evidence type="ECO:0000256" key="1">
    <source>
        <dbReference type="ARBA" id="ARBA00022801"/>
    </source>
</evidence>
<evidence type="ECO:0000313" key="3">
    <source>
        <dbReference type="Proteomes" id="UP000652760"/>
    </source>
</evidence>
<dbReference type="SUPFAM" id="SSF53474">
    <property type="entry name" value="alpha/beta-Hydrolases"/>
    <property type="match status" value="1"/>
</dbReference>
<dbReference type="PANTHER" id="PTHR22946:SF12">
    <property type="entry name" value="CONIDIAL PIGMENT BIOSYNTHESIS PROTEIN AYG1 (AFU_ORTHOLOGUE AFUA_2G17550)"/>
    <property type="match status" value="1"/>
</dbReference>